<protein>
    <submittedName>
        <fullName evidence="2">DUF1120 domain-containing protein</fullName>
    </submittedName>
</protein>
<keyword evidence="1" id="KW-0732">Signal</keyword>
<gene>
    <name evidence="2" type="ORF">E0L20_11200</name>
</gene>
<dbReference type="RefSeq" id="WP_131634030.1">
    <property type="nucleotide sequence ID" value="NZ_SJOO01000004.1"/>
</dbReference>
<dbReference type="Pfam" id="PF06551">
    <property type="entry name" value="DUF1120"/>
    <property type="match status" value="1"/>
</dbReference>
<reference evidence="2 3" key="1">
    <citation type="submission" date="2019-02" db="EMBL/GenBank/DDBJ databases">
        <title>The draft genome of Enterobacter spp. strains.</title>
        <authorList>
            <person name="Wang C."/>
            <person name="Feng Y."/>
            <person name="Zong Z."/>
        </authorList>
    </citation>
    <scope>NUCLEOTIDE SEQUENCE [LARGE SCALE GENOMIC DNA]</scope>
    <source>
        <strain evidence="2 3">WCHEW120002</strain>
    </source>
</reference>
<dbReference type="EMBL" id="SJOO01000004">
    <property type="protein sequence ID" value="TCB92394.1"/>
    <property type="molecule type" value="Genomic_DNA"/>
</dbReference>
<dbReference type="OrthoDB" id="6572497at2"/>
<evidence type="ECO:0000313" key="3">
    <source>
        <dbReference type="Proteomes" id="UP000291424"/>
    </source>
</evidence>
<dbReference type="Proteomes" id="UP000291424">
    <property type="component" value="Unassembled WGS sequence"/>
</dbReference>
<feature type="chain" id="PRO_5020457558" evidence="1">
    <location>
        <begin position="21"/>
        <end position="233"/>
    </location>
</feature>
<evidence type="ECO:0000256" key="1">
    <source>
        <dbReference type="SAM" id="SignalP"/>
    </source>
</evidence>
<evidence type="ECO:0000313" key="2">
    <source>
        <dbReference type="EMBL" id="TCB92394.1"/>
    </source>
</evidence>
<organism evidence="2 3">
    <name type="scientific">Enterobacter wuhouensis</name>
    <dbReference type="NCBI Taxonomy" id="2529381"/>
    <lineage>
        <taxon>Bacteria</taxon>
        <taxon>Pseudomonadati</taxon>
        <taxon>Pseudomonadota</taxon>
        <taxon>Gammaproteobacteria</taxon>
        <taxon>Enterobacterales</taxon>
        <taxon>Enterobacteriaceae</taxon>
        <taxon>Enterobacter</taxon>
    </lineage>
</organism>
<name>A0A4R0G6F3_9ENTR</name>
<feature type="signal peptide" evidence="1">
    <location>
        <begin position="1"/>
        <end position="20"/>
    </location>
</feature>
<sequence>MKKLLVATTVAMALSATAHAADSTAQLKVQGVLTNDACTPSMSGGVTIDFGTYFVDTLSSTATNQLGHKDTTLSITCSSPTKVSWTIEDNVGGAANIDILSAGFSGGNVYSGSETNHFGVGKTAGGVNIGAYAVSINKNASTADGTTQKVIDSINTNTDAVEGWTKFFEATVYDYAETDEQYSLSLANPTQPIAFTNAVFPLRIALAVEKTSTLAITDDTPIAGQATITLHYL</sequence>
<proteinExistence type="predicted"/>
<dbReference type="InterPro" id="IPR010546">
    <property type="entry name" value="DUF1120"/>
</dbReference>
<dbReference type="AlphaFoldDB" id="A0A4R0G6F3"/>
<comment type="caution">
    <text evidence="2">The sequence shown here is derived from an EMBL/GenBank/DDBJ whole genome shotgun (WGS) entry which is preliminary data.</text>
</comment>
<accession>A0A4R0G6F3</accession>